<feature type="transmembrane region" description="Helical" evidence="1">
    <location>
        <begin position="50"/>
        <end position="71"/>
    </location>
</feature>
<name>A0A7W8JDU5_9BACT</name>
<dbReference type="AlphaFoldDB" id="A0A7W8JDU5"/>
<accession>A0A7W8JDU5</accession>
<keyword evidence="1" id="KW-0472">Membrane</keyword>
<dbReference type="Pfam" id="PF14023">
    <property type="entry name" value="Bestrophin-like"/>
    <property type="match status" value="1"/>
</dbReference>
<evidence type="ECO:0000313" key="2">
    <source>
        <dbReference type="EMBL" id="MBB5346019.1"/>
    </source>
</evidence>
<evidence type="ECO:0008006" key="4">
    <source>
        <dbReference type="Google" id="ProtNLM"/>
    </source>
</evidence>
<sequence>MYWIYDIPNWLFGLLTVAVFVAFGLAGLFATRRWVGRLHRSQSHNDIVGFYLAAVTVFYGITLGLLAVGTWTTYSDVERRVDHEATALGVLYRDLQGYPDPVRSVLQEDLRQYTRQVIDVGWPQQRQGIIPTGASAILSKFQTDFLQFDPTTSGERVVQGEAYHHFDLLVENRRARLDSVTAGLSGPLWTLVLVGALLSIALTWFFALESLSMHCWMTIILSALLGLMIFLVAAMDNPFRGKISVSPEPLERVYEQLMKLGR</sequence>
<dbReference type="EMBL" id="JACHDZ010000008">
    <property type="protein sequence ID" value="MBB5346019.1"/>
    <property type="molecule type" value="Genomic_DNA"/>
</dbReference>
<proteinExistence type="predicted"/>
<feature type="transmembrane region" description="Helical" evidence="1">
    <location>
        <begin position="215"/>
        <end position="235"/>
    </location>
</feature>
<dbReference type="Proteomes" id="UP000569092">
    <property type="component" value="Unassembled WGS sequence"/>
</dbReference>
<keyword evidence="1" id="KW-1133">Transmembrane helix</keyword>
<evidence type="ECO:0000256" key="1">
    <source>
        <dbReference type="SAM" id="Phobius"/>
    </source>
</evidence>
<reference evidence="2 3" key="1">
    <citation type="submission" date="2020-08" db="EMBL/GenBank/DDBJ databases">
        <title>Genomic Encyclopedia of Type Strains, Phase IV (KMG-V): Genome sequencing to study the core and pangenomes of soil and plant-associated prokaryotes.</title>
        <authorList>
            <person name="Whitman W."/>
        </authorList>
    </citation>
    <scope>NUCLEOTIDE SEQUENCE [LARGE SCALE GENOMIC DNA]</scope>
    <source>
        <strain evidence="2 3">M8US30</strain>
    </source>
</reference>
<keyword evidence="1" id="KW-0812">Transmembrane</keyword>
<evidence type="ECO:0000313" key="3">
    <source>
        <dbReference type="Proteomes" id="UP000569092"/>
    </source>
</evidence>
<comment type="caution">
    <text evidence="2">The sequence shown here is derived from an EMBL/GenBank/DDBJ whole genome shotgun (WGS) entry which is preliminary data.</text>
</comment>
<protein>
    <recommendedName>
        <fullName evidence="4">DUF4239 domain-containing protein</fullName>
    </recommendedName>
</protein>
<dbReference type="InterPro" id="IPR025333">
    <property type="entry name" value="DUF4239"/>
</dbReference>
<feature type="transmembrane region" description="Helical" evidence="1">
    <location>
        <begin position="12"/>
        <end position="30"/>
    </location>
</feature>
<organism evidence="2 3">
    <name type="scientific">Tunturiibacter lichenicola</name>
    <dbReference type="NCBI Taxonomy" id="2051959"/>
    <lineage>
        <taxon>Bacteria</taxon>
        <taxon>Pseudomonadati</taxon>
        <taxon>Acidobacteriota</taxon>
        <taxon>Terriglobia</taxon>
        <taxon>Terriglobales</taxon>
        <taxon>Acidobacteriaceae</taxon>
        <taxon>Tunturiibacter</taxon>
    </lineage>
</organism>
<gene>
    <name evidence="2" type="ORF">HDF10_004026</name>
</gene>
<feature type="transmembrane region" description="Helical" evidence="1">
    <location>
        <begin position="188"/>
        <end position="208"/>
    </location>
</feature>